<evidence type="ECO:0000313" key="2">
    <source>
        <dbReference type="Proteomes" id="UP000664132"/>
    </source>
</evidence>
<dbReference type="OrthoDB" id="3542117at2759"/>
<keyword evidence="2" id="KW-1185">Reference proteome</keyword>
<accession>A0A8H7WDB4</accession>
<reference evidence="1" key="1">
    <citation type="submission" date="2021-02" db="EMBL/GenBank/DDBJ databases">
        <title>Genome sequence Cadophora malorum strain M34.</title>
        <authorList>
            <person name="Stefanovic E."/>
            <person name="Vu D."/>
            <person name="Scully C."/>
            <person name="Dijksterhuis J."/>
            <person name="Roader J."/>
            <person name="Houbraken J."/>
        </authorList>
    </citation>
    <scope>NUCLEOTIDE SEQUENCE</scope>
    <source>
        <strain evidence="1">M34</strain>
    </source>
</reference>
<dbReference type="AlphaFoldDB" id="A0A8H7WDB4"/>
<dbReference type="EMBL" id="JAFJYH010000045">
    <property type="protein sequence ID" value="KAG4422682.1"/>
    <property type="molecule type" value="Genomic_DNA"/>
</dbReference>
<evidence type="ECO:0008006" key="3">
    <source>
        <dbReference type="Google" id="ProtNLM"/>
    </source>
</evidence>
<organism evidence="1 2">
    <name type="scientific">Cadophora malorum</name>
    <dbReference type="NCBI Taxonomy" id="108018"/>
    <lineage>
        <taxon>Eukaryota</taxon>
        <taxon>Fungi</taxon>
        <taxon>Dikarya</taxon>
        <taxon>Ascomycota</taxon>
        <taxon>Pezizomycotina</taxon>
        <taxon>Leotiomycetes</taxon>
        <taxon>Helotiales</taxon>
        <taxon>Ploettnerulaceae</taxon>
        <taxon>Cadophora</taxon>
    </lineage>
</organism>
<evidence type="ECO:0000313" key="1">
    <source>
        <dbReference type="EMBL" id="KAG4422682.1"/>
    </source>
</evidence>
<sequence>MADVSDREGLNETSLEMLSADILLLIFESLSDCSPELLQSLRLVSRIFNIFATPIRYRSITLCPKLFDHNTAGVQSVWQSMRDHTQHVEIKTKFDWDLVVNLLSGCARLQSMTWSVLPNNLSDGFPKVLNQAIHDHWPDIRLNITRIDCPLNHRASYPGKNFPALNIVDILVDNLNIPSLTEPLQALLVASQNLESLRISFLRHPFVSRVGKLPAVRKFVLGPMIWDYTLAESLSIWDFSRLEAFYVQLETLANLAPLFEIYGLARLNRLTVAFVWSGRSHGEDTDAVHHMESTLLLRQIIEKVPHHQLQELDIKCCLSGLPIASLSCHGNSLRTVSLLDVSGFETDGLDAVTISVPDLQILLKTCTQLASLSLAVDFDGFQVSFPQVDGRKPIQTLRAHTSGHRTTAAILWIFCLDVENLRT</sequence>
<gene>
    <name evidence="1" type="ORF">IFR04_004160</name>
</gene>
<dbReference type="Proteomes" id="UP000664132">
    <property type="component" value="Unassembled WGS sequence"/>
</dbReference>
<protein>
    <recommendedName>
        <fullName evidence="3">F-box domain-containing protein</fullName>
    </recommendedName>
</protein>
<proteinExistence type="predicted"/>
<comment type="caution">
    <text evidence="1">The sequence shown here is derived from an EMBL/GenBank/DDBJ whole genome shotgun (WGS) entry which is preliminary data.</text>
</comment>
<name>A0A8H7WDB4_9HELO</name>